<dbReference type="Gene3D" id="1.10.3720.10">
    <property type="entry name" value="MetI-like"/>
    <property type="match status" value="1"/>
</dbReference>
<keyword evidence="10" id="KW-1185">Reference proteome</keyword>
<feature type="transmembrane region" description="Helical" evidence="7">
    <location>
        <begin position="168"/>
        <end position="188"/>
    </location>
</feature>
<feature type="transmembrane region" description="Helical" evidence="7">
    <location>
        <begin position="95"/>
        <end position="118"/>
    </location>
</feature>
<proteinExistence type="inferred from homology"/>
<keyword evidence="4 7" id="KW-0812">Transmembrane</keyword>
<evidence type="ECO:0000256" key="7">
    <source>
        <dbReference type="RuleBase" id="RU363032"/>
    </source>
</evidence>
<gene>
    <name evidence="9" type="ORF">JOF56_006840</name>
</gene>
<evidence type="ECO:0000256" key="3">
    <source>
        <dbReference type="ARBA" id="ARBA00022475"/>
    </source>
</evidence>
<organism evidence="9 10">
    <name type="scientific">Kibdelosporangium banguiense</name>
    <dbReference type="NCBI Taxonomy" id="1365924"/>
    <lineage>
        <taxon>Bacteria</taxon>
        <taxon>Bacillati</taxon>
        <taxon>Actinomycetota</taxon>
        <taxon>Actinomycetes</taxon>
        <taxon>Pseudonocardiales</taxon>
        <taxon>Pseudonocardiaceae</taxon>
        <taxon>Kibdelosporangium</taxon>
    </lineage>
</organism>
<feature type="transmembrane region" description="Helical" evidence="7">
    <location>
        <begin position="272"/>
        <end position="295"/>
    </location>
</feature>
<dbReference type="InterPro" id="IPR000515">
    <property type="entry name" value="MetI-like"/>
</dbReference>
<feature type="transmembrane region" description="Helical" evidence="7">
    <location>
        <begin position="226"/>
        <end position="252"/>
    </location>
</feature>
<evidence type="ECO:0000256" key="5">
    <source>
        <dbReference type="ARBA" id="ARBA00022989"/>
    </source>
</evidence>
<dbReference type="CDD" id="cd06261">
    <property type="entry name" value="TM_PBP2"/>
    <property type="match status" value="1"/>
</dbReference>
<dbReference type="Pfam" id="PF00528">
    <property type="entry name" value="BPD_transp_1"/>
    <property type="match status" value="1"/>
</dbReference>
<evidence type="ECO:0000256" key="1">
    <source>
        <dbReference type="ARBA" id="ARBA00004651"/>
    </source>
</evidence>
<dbReference type="PROSITE" id="PS50928">
    <property type="entry name" value="ABC_TM1"/>
    <property type="match status" value="1"/>
</dbReference>
<evidence type="ECO:0000256" key="4">
    <source>
        <dbReference type="ARBA" id="ARBA00022692"/>
    </source>
</evidence>
<keyword evidence="3" id="KW-1003">Cell membrane</keyword>
<comment type="caution">
    <text evidence="9">The sequence shown here is derived from an EMBL/GenBank/DDBJ whole genome shotgun (WGS) entry which is preliminary data.</text>
</comment>
<dbReference type="Proteomes" id="UP001519332">
    <property type="component" value="Unassembled WGS sequence"/>
</dbReference>
<dbReference type="PANTHER" id="PTHR43163:SF3">
    <property type="entry name" value="PEPTIDE ABC TRANSPORTER PERMEASE PROTEIN"/>
    <property type="match status" value="1"/>
</dbReference>
<feature type="domain" description="ABC transmembrane type-1" evidence="8">
    <location>
        <begin position="91"/>
        <end position="291"/>
    </location>
</feature>
<dbReference type="Pfam" id="PF19300">
    <property type="entry name" value="BPD_transp_1_N"/>
    <property type="match status" value="1"/>
</dbReference>
<dbReference type="PANTHER" id="PTHR43163">
    <property type="entry name" value="DIPEPTIDE TRANSPORT SYSTEM PERMEASE PROTEIN DPPB-RELATED"/>
    <property type="match status" value="1"/>
</dbReference>
<keyword evidence="2 7" id="KW-0813">Transport</keyword>
<name>A0ABS4TPX5_9PSEU</name>
<evidence type="ECO:0000259" key="8">
    <source>
        <dbReference type="PROSITE" id="PS50928"/>
    </source>
</evidence>
<comment type="similarity">
    <text evidence="7">Belongs to the binding-protein-dependent transport system permease family.</text>
</comment>
<accession>A0ABS4TPX5</accession>
<evidence type="ECO:0000313" key="9">
    <source>
        <dbReference type="EMBL" id="MBP2326455.1"/>
    </source>
</evidence>
<reference evidence="9 10" key="1">
    <citation type="submission" date="2021-03" db="EMBL/GenBank/DDBJ databases">
        <title>Sequencing the genomes of 1000 actinobacteria strains.</title>
        <authorList>
            <person name="Klenk H.-P."/>
        </authorList>
    </citation>
    <scope>NUCLEOTIDE SEQUENCE [LARGE SCALE GENOMIC DNA]</scope>
    <source>
        <strain evidence="9 10">DSM 46670</strain>
    </source>
</reference>
<evidence type="ECO:0000313" key="10">
    <source>
        <dbReference type="Proteomes" id="UP001519332"/>
    </source>
</evidence>
<evidence type="ECO:0000256" key="6">
    <source>
        <dbReference type="ARBA" id="ARBA00023136"/>
    </source>
</evidence>
<dbReference type="InterPro" id="IPR035906">
    <property type="entry name" value="MetI-like_sf"/>
</dbReference>
<feature type="transmembrane region" description="Helical" evidence="7">
    <location>
        <begin position="130"/>
        <end position="156"/>
    </location>
</feature>
<keyword evidence="6 7" id="KW-0472">Membrane</keyword>
<comment type="subcellular location">
    <subcellularLocation>
        <location evidence="1 7">Cell membrane</location>
        <topology evidence="1 7">Multi-pass membrane protein</topology>
    </subcellularLocation>
</comment>
<sequence>MATSVVGAVGTVLAASFVVFAALGFAPGDPVAQILGQKATEAERVAMRAQLGLDKPLLVRYWDWLTGVLHGDFGLSLTYRQDVTLLLGPRVSATLVLVAMSAVITLVVGVLLGTVGGVSARWRPLVNGLAGLGTAVPGFVAAVLLISVFAVGLGWFPTYGAGNGFGDQLWHLALPAVALSMAWAAYIAQITTASVTEEAGKEHVATAIGRGLPRLLVIRRHVLRNAFIPVLTVSGLMVGGLVAGSVVVENAFGIDGLGSLLVKGVLNKDYAVVNAVSLIIVVVFVVVTTVVDLVHTALDPRLRERT</sequence>
<dbReference type="RefSeq" id="WP_209643518.1">
    <property type="nucleotide sequence ID" value="NZ_JAGINW010000001.1"/>
</dbReference>
<keyword evidence="5 7" id="KW-1133">Transmembrane helix</keyword>
<protein>
    <submittedName>
        <fullName evidence="9">Peptide/nickel transport system permease protein</fullName>
    </submittedName>
</protein>
<dbReference type="InterPro" id="IPR045621">
    <property type="entry name" value="BPD_transp_1_N"/>
</dbReference>
<dbReference type="EMBL" id="JAGINW010000001">
    <property type="protein sequence ID" value="MBP2326455.1"/>
    <property type="molecule type" value="Genomic_DNA"/>
</dbReference>
<dbReference type="SUPFAM" id="SSF161098">
    <property type="entry name" value="MetI-like"/>
    <property type="match status" value="1"/>
</dbReference>
<evidence type="ECO:0000256" key="2">
    <source>
        <dbReference type="ARBA" id="ARBA00022448"/>
    </source>
</evidence>